<accession>A0A7W6AI99</accession>
<dbReference type="RefSeq" id="WP_183502436.1">
    <property type="nucleotide sequence ID" value="NZ_BSPG01000003.1"/>
</dbReference>
<protein>
    <recommendedName>
        <fullName evidence="5">Zinc-ribbon 15 domain-containing protein</fullName>
    </recommendedName>
</protein>
<name>A0A7W6AI99_9HYPH</name>
<sequence length="221" mass="24306">MIIWGSYVMNKELKTGEFYCPHCSNPRSFIHKLPRRWGHLYWIPLIPMDKYDSYIECQTCKKTYNEQVLDHDPRRDKAAAETNLSALIGQIMIHVAHAQKTELSAPSITMTIKDVLGLETLSPQAEETYAVPMDKNAMLDLVREHAGLLTAKGQEIVLVKSVGAIPLTPEVGRLVGEIGAAMGMTASHVNGVLADLAQNPAAPHLVEPALVPSQEQRATSA</sequence>
<reference evidence="1" key="4">
    <citation type="submission" date="2023-01" db="EMBL/GenBank/DDBJ databases">
        <title>Draft genome sequence of Methylobacterium brachythecii strain NBRC 107710.</title>
        <authorList>
            <person name="Sun Q."/>
            <person name="Mori K."/>
        </authorList>
    </citation>
    <scope>NUCLEOTIDE SEQUENCE</scope>
    <source>
        <strain evidence="1">NBRC 107710</strain>
    </source>
</reference>
<evidence type="ECO:0000313" key="3">
    <source>
        <dbReference type="Proteomes" id="UP000517759"/>
    </source>
</evidence>
<reference evidence="1" key="1">
    <citation type="journal article" date="2014" name="Int. J. Syst. Evol. Microbiol.">
        <title>Complete genome of a new Firmicutes species belonging to the dominant human colonic microbiota ('Ruminococcus bicirculans') reveals two chromosomes and a selective capacity to utilize plant glucans.</title>
        <authorList>
            <consortium name="NISC Comparative Sequencing Program"/>
            <person name="Wegmann U."/>
            <person name="Louis P."/>
            <person name="Goesmann A."/>
            <person name="Henrissat B."/>
            <person name="Duncan S.H."/>
            <person name="Flint H.J."/>
        </authorList>
    </citation>
    <scope>NUCLEOTIDE SEQUENCE</scope>
    <source>
        <strain evidence="1">NBRC 107710</strain>
    </source>
</reference>
<dbReference type="AlphaFoldDB" id="A0A7W6AI99"/>
<evidence type="ECO:0000313" key="4">
    <source>
        <dbReference type="Proteomes" id="UP001156881"/>
    </source>
</evidence>
<reference evidence="4" key="2">
    <citation type="journal article" date="2019" name="Int. J. Syst. Evol. Microbiol.">
        <title>The Global Catalogue of Microorganisms (GCM) 10K type strain sequencing project: providing services to taxonomists for standard genome sequencing and annotation.</title>
        <authorList>
            <consortium name="The Broad Institute Genomics Platform"/>
            <consortium name="The Broad Institute Genome Sequencing Center for Infectious Disease"/>
            <person name="Wu L."/>
            <person name="Ma J."/>
        </authorList>
    </citation>
    <scope>NUCLEOTIDE SEQUENCE [LARGE SCALE GENOMIC DNA]</scope>
    <source>
        <strain evidence="4">NBRC 107710</strain>
    </source>
</reference>
<proteinExistence type="predicted"/>
<evidence type="ECO:0008006" key="5">
    <source>
        <dbReference type="Google" id="ProtNLM"/>
    </source>
</evidence>
<gene>
    <name evidence="1" type="ORF">GCM10007884_10130</name>
    <name evidence="2" type="ORF">GGR33_000942</name>
</gene>
<organism evidence="2 3">
    <name type="scientific">Methylobacterium brachythecii</name>
    <dbReference type="NCBI Taxonomy" id="1176177"/>
    <lineage>
        <taxon>Bacteria</taxon>
        <taxon>Pseudomonadati</taxon>
        <taxon>Pseudomonadota</taxon>
        <taxon>Alphaproteobacteria</taxon>
        <taxon>Hyphomicrobiales</taxon>
        <taxon>Methylobacteriaceae</taxon>
        <taxon>Methylobacterium</taxon>
    </lineage>
</organism>
<reference evidence="2 3" key="3">
    <citation type="submission" date="2020-08" db="EMBL/GenBank/DDBJ databases">
        <title>Genomic Encyclopedia of Type Strains, Phase IV (KMG-IV): sequencing the most valuable type-strain genomes for metagenomic binning, comparative biology and taxonomic classification.</title>
        <authorList>
            <person name="Goeker M."/>
        </authorList>
    </citation>
    <scope>NUCLEOTIDE SEQUENCE [LARGE SCALE GENOMIC DNA]</scope>
    <source>
        <strain evidence="2 3">DSM 24105</strain>
    </source>
</reference>
<dbReference type="Proteomes" id="UP001156881">
    <property type="component" value="Unassembled WGS sequence"/>
</dbReference>
<keyword evidence="4" id="KW-1185">Reference proteome</keyword>
<dbReference type="EMBL" id="BSPG01000003">
    <property type="protein sequence ID" value="GLS43028.1"/>
    <property type="molecule type" value="Genomic_DNA"/>
</dbReference>
<dbReference type="Proteomes" id="UP000517759">
    <property type="component" value="Unassembled WGS sequence"/>
</dbReference>
<evidence type="ECO:0000313" key="2">
    <source>
        <dbReference type="EMBL" id="MBB3901456.1"/>
    </source>
</evidence>
<dbReference type="EMBL" id="JACIDN010000002">
    <property type="protein sequence ID" value="MBB3901456.1"/>
    <property type="molecule type" value="Genomic_DNA"/>
</dbReference>
<evidence type="ECO:0000313" key="1">
    <source>
        <dbReference type="EMBL" id="GLS43028.1"/>
    </source>
</evidence>
<comment type="caution">
    <text evidence="2">The sequence shown here is derived from an EMBL/GenBank/DDBJ whole genome shotgun (WGS) entry which is preliminary data.</text>
</comment>